<evidence type="ECO:0000313" key="3">
    <source>
        <dbReference type="Proteomes" id="UP001606210"/>
    </source>
</evidence>
<proteinExistence type="predicted"/>
<dbReference type="Pfam" id="PF00462">
    <property type="entry name" value="Glutaredoxin"/>
    <property type="match status" value="1"/>
</dbReference>
<dbReference type="RefSeq" id="WP_394477929.1">
    <property type="nucleotide sequence ID" value="NZ_JBIGHV010000003.1"/>
</dbReference>
<dbReference type="CDD" id="cd02976">
    <property type="entry name" value="NrdH"/>
    <property type="match status" value="1"/>
</dbReference>
<accession>A0ABW7F1K6</accession>
<keyword evidence="3" id="KW-1185">Reference proteome</keyword>
<gene>
    <name evidence="2" type="ORF">ACG00Y_08765</name>
</gene>
<dbReference type="Gene3D" id="3.40.30.10">
    <property type="entry name" value="Glutaredoxin"/>
    <property type="match status" value="1"/>
</dbReference>
<dbReference type="EMBL" id="JBIGHV010000003">
    <property type="protein sequence ID" value="MFG6429999.1"/>
    <property type="molecule type" value="Genomic_DNA"/>
</dbReference>
<dbReference type="Proteomes" id="UP001606210">
    <property type="component" value="Unassembled WGS sequence"/>
</dbReference>
<dbReference type="PROSITE" id="PS51354">
    <property type="entry name" value="GLUTAREDOXIN_2"/>
    <property type="match status" value="1"/>
</dbReference>
<evidence type="ECO:0000259" key="1">
    <source>
        <dbReference type="Pfam" id="PF00462"/>
    </source>
</evidence>
<sequence length="189" mass="20624">MTTICPKCRHIRPADTTAPDWQCPACGVAYAKAGAAMNRPVEARSTGYRATPGKSGPPWRVMLTIVAVLVGLYGGHQAHLDKRGLGELFSGTDSTDEAAMRQLAGTVRAEQVVMYSTTECGYCTQARAWMQDYGFAFTECNMSRDSRCEDEFRALGATGTPYLVVRGPRGEHHMKEGFDSDEFIKALSS</sequence>
<dbReference type="SUPFAM" id="SSF52833">
    <property type="entry name" value="Thioredoxin-like"/>
    <property type="match status" value="1"/>
</dbReference>
<protein>
    <submittedName>
        <fullName evidence="2">Glutaredoxin family protein</fullName>
    </submittedName>
</protein>
<dbReference type="InterPro" id="IPR036249">
    <property type="entry name" value="Thioredoxin-like_sf"/>
</dbReference>
<organism evidence="2 3">
    <name type="scientific">Pelomonas parva</name>
    <dbReference type="NCBI Taxonomy" id="3299032"/>
    <lineage>
        <taxon>Bacteria</taxon>
        <taxon>Pseudomonadati</taxon>
        <taxon>Pseudomonadota</taxon>
        <taxon>Betaproteobacteria</taxon>
        <taxon>Burkholderiales</taxon>
        <taxon>Sphaerotilaceae</taxon>
        <taxon>Roseateles</taxon>
    </lineage>
</organism>
<dbReference type="InterPro" id="IPR002109">
    <property type="entry name" value="Glutaredoxin"/>
</dbReference>
<name>A0ABW7F1K6_9BURK</name>
<reference evidence="2 3" key="1">
    <citation type="submission" date="2024-08" db="EMBL/GenBank/DDBJ databases">
        <authorList>
            <person name="Lu H."/>
        </authorList>
    </citation>
    <scope>NUCLEOTIDE SEQUENCE [LARGE SCALE GENOMIC DNA]</scope>
    <source>
        <strain evidence="2 3">LYH14W</strain>
    </source>
</reference>
<feature type="domain" description="Glutaredoxin" evidence="1">
    <location>
        <begin position="112"/>
        <end position="167"/>
    </location>
</feature>
<evidence type="ECO:0000313" key="2">
    <source>
        <dbReference type="EMBL" id="MFG6429999.1"/>
    </source>
</evidence>
<comment type="caution">
    <text evidence="2">The sequence shown here is derived from an EMBL/GenBank/DDBJ whole genome shotgun (WGS) entry which is preliminary data.</text>
</comment>